<evidence type="ECO:0000313" key="3">
    <source>
        <dbReference type="Proteomes" id="UP000030023"/>
    </source>
</evidence>
<evidence type="ECO:0000313" key="2">
    <source>
        <dbReference type="EMBL" id="KGO22375.1"/>
    </source>
</evidence>
<dbReference type="EMBL" id="AXCV01000547">
    <property type="protein sequence ID" value="KGO22375.1"/>
    <property type="molecule type" value="Genomic_DNA"/>
</dbReference>
<sequence length="173" mass="19951">ERNVSEEMPFPFNKISLSIYNKRLHHQNLTEEEDHFAKERFVWVKEFVDADKYVFANPMYNLFLPAELKSYIDIVMQVPYTFHYTKEGVAEGLLRDKKALHIQANGGTYHSFDGTGAPEGLDFGDKYLQSVLQVMGVTDYQRLFIEGIDHDPSIKDAVLKKVKLQAEQLAADF</sequence>
<dbReference type="Proteomes" id="UP000030023">
    <property type="component" value="Unassembled WGS sequence"/>
</dbReference>
<evidence type="ECO:0000259" key="1">
    <source>
        <dbReference type="Pfam" id="PF02525"/>
    </source>
</evidence>
<gene>
    <name evidence="2" type="ORF">Q757_09180</name>
</gene>
<accession>A0ABR4XP61</accession>
<dbReference type="InterPro" id="IPR003680">
    <property type="entry name" value="Flavodoxin_fold"/>
</dbReference>
<protein>
    <recommendedName>
        <fullName evidence="1">Flavodoxin-like fold domain-containing protein</fullName>
    </recommendedName>
</protein>
<dbReference type="SUPFAM" id="SSF52218">
    <property type="entry name" value="Flavoproteins"/>
    <property type="match status" value="1"/>
</dbReference>
<reference evidence="2 3" key="1">
    <citation type="journal article" date="2014" name="Antonie Van Leeuwenhoek">
        <title>Oenococcus alcoholitolerans sp. nov., a lactic acid bacteria isolated from cachaca and ethanol fermentation processes.</title>
        <authorList>
            <person name="Badotti F."/>
            <person name="Moreira A.P."/>
            <person name="Tonon L.A."/>
            <person name="de Lucena B.T."/>
            <person name="Gomes Fde C."/>
            <person name="Kruger R."/>
            <person name="Thompson C.C."/>
            <person name="de Morais M.A.Jr."/>
            <person name="Rosa C.A."/>
            <person name="Thompson F.L."/>
        </authorList>
    </citation>
    <scope>NUCLEOTIDE SEQUENCE [LARGE SCALE GENOMIC DNA]</scope>
    <source>
        <strain evidence="2 3">UFRJ-M7.2.18</strain>
    </source>
</reference>
<dbReference type="PANTHER" id="PTHR43741:SF7">
    <property type="entry name" value="FMN-DEPENDENT NADH:QUINONE OXIDOREDUCTASE"/>
    <property type="match status" value="1"/>
</dbReference>
<dbReference type="PANTHER" id="PTHR43741">
    <property type="entry name" value="FMN-DEPENDENT NADH-AZOREDUCTASE 1"/>
    <property type="match status" value="1"/>
</dbReference>
<dbReference type="Gene3D" id="3.40.50.360">
    <property type="match status" value="1"/>
</dbReference>
<dbReference type="InterPro" id="IPR029039">
    <property type="entry name" value="Flavoprotein-like_sf"/>
</dbReference>
<dbReference type="Pfam" id="PF02525">
    <property type="entry name" value="Flavodoxin_2"/>
    <property type="match status" value="1"/>
</dbReference>
<name>A0ABR4XP61_9LACO</name>
<keyword evidence="3" id="KW-1185">Reference proteome</keyword>
<organism evidence="2 3">
    <name type="scientific">Oenococcus alcoholitolerans</name>
    <dbReference type="NCBI Taxonomy" id="931074"/>
    <lineage>
        <taxon>Bacteria</taxon>
        <taxon>Bacillati</taxon>
        <taxon>Bacillota</taxon>
        <taxon>Bacilli</taxon>
        <taxon>Lactobacillales</taxon>
        <taxon>Lactobacillaceae</taxon>
        <taxon>Oenococcus</taxon>
    </lineage>
</organism>
<proteinExistence type="predicted"/>
<feature type="domain" description="Flavodoxin-like fold" evidence="1">
    <location>
        <begin position="29"/>
        <end position="168"/>
    </location>
</feature>
<feature type="non-terminal residue" evidence="2">
    <location>
        <position position="1"/>
    </location>
</feature>
<comment type="caution">
    <text evidence="2">The sequence shown here is derived from an EMBL/GenBank/DDBJ whole genome shotgun (WGS) entry which is preliminary data.</text>
</comment>
<dbReference type="InterPro" id="IPR050104">
    <property type="entry name" value="FMN-dep_NADH:Q_OxRdtase_AzoR1"/>
</dbReference>